<dbReference type="InterPro" id="IPR036805">
    <property type="entry name" value="Tscrpt_elong_fac_GreA/B_N_sf"/>
</dbReference>
<keyword evidence="8" id="KW-0251">Elongation factor</keyword>
<evidence type="ECO:0000313" key="8">
    <source>
        <dbReference type="EMBL" id="ACV35695.1"/>
    </source>
</evidence>
<dbReference type="Pfam" id="PF01272">
    <property type="entry name" value="GreA_GreB"/>
    <property type="match status" value="1"/>
</dbReference>
<dbReference type="SUPFAM" id="SSF46557">
    <property type="entry name" value="GreA transcript cleavage protein, N-terminal domain"/>
    <property type="match status" value="1"/>
</dbReference>
<dbReference type="InterPro" id="IPR006358">
    <property type="entry name" value="Tscrpt_elong_fac_GreB"/>
</dbReference>
<dbReference type="NCBIfam" id="NF002506">
    <property type="entry name" value="PRK01885.1"/>
    <property type="match status" value="1"/>
</dbReference>
<dbReference type="HAMAP" id="MF_00930">
    <property type="entry name" value="GreB"/>
    <property type="match status" value="1"/>
</dbReference>
<dbReference type="GO" id="GO:0070063">
    <property type="term" value="F:RNA polymerase binding"/>
    <property type="evidence" value="ECO:0007669"/>
    <property type="project" value="InterPro"/>
</dbReference>
<dbReference type="STRING" id="522306.CAP2UW1_2406"/>
<dbReference type="InterPro" id="IPR028624">
    <property type="entry name" value="Tscrpt_elong_fac_GreA/B"/>
</dbReference>
<dbReference type="FunFam" id="3.10.50.30:FF:000001">
    <property type="entry name" value="Transcription elongation factor GreA"/>
    <property type="match status" value="1"/>
</dbReference>
<dbReference type="PANTHER" id="PTHR30437:SF6">
    <property type="entry name" value="TRANSCRIPTION ELONGATION FACTOR GREB"/>
    <property type="match status" value="1"/>
</dbReference>
<dbReference type="GO" id="GO:0003746">
    <property type="term" value="F:translation elongation factor activity"/>
    <property type="evidence" value="ECO:0007669"/>
    <property type="project" value="UniProtKB-KW"/>
</dbReference>
<dbReference type="GO" id="GO:0032784">
    <property type="term" value="P:regulation of DNA-templated transcription elongation"/>
    <property type="evidence" value="ECO:0007669"/>
    <property type="project" value="UniProtKB-UniRule"/>
</dbReference>
<dbReference type="OrthoDB" id="5511940at2"/>
<name>C7RR14_ACCRE</name>
<dbReference type="InterPro" id="IPR036953">
    <property type="entry name" value="GreA/GreB_C_sf"/>
</dbReference>
<dbReference type="PROSITE" id="PS00829">
    <property type="entry name" value="GREAB_1"/>
    <property type="match status" value="1"/>
</dbReference>
<dbReference type="HOGENOM" id="CLU_101379_3_0_4"/>
<evidence type="ECO:0000256" key="1">
    <source>
        <dbReference type="ARBA" id="ARBA00023015"/>
    </source>
</evidence>
<comment type="similarity">
    <text evidence="4">Belongs to the GreA/GreB family. GreB subfamily.</text>
</comment>
<dbReference type="NCBIfam" id="TIGR01461">
    <property type="entry name" value="greB"/>
    <property type="match status" value="1"/>
</dbReference>
<sequence>MNKEFSTPGAGDDDQDESPDPAFGLPPGTRNYITPGGHARLRSELEHLLRVERPQVVGVVQWAASNGDRSENADYIYGKRRLREIDRRIRFLTRRLDLAEIVDPARRENTEQVFFGATVTICDEQGLENTYQIVGVDETDSARGHISWVSPLARALLKAREGDTVRFHSPLGWRQVEVVAVDYRRIEE</sequence>
<dbReference type="FunFam" id="1.10.287.180:FF:000001">
    <property type="entry name" value="Transcription elongation factor GreA"/>
    <property type="match status" value="1"/>
</dbReference>
<reference evidence="8" key="1">
    <citation type="submission" date="2009-08" db="EMBL/GenBank/DDBJ databases">
        <authorList>
            <consortium name="US DOE Joint Genome Institute"/>
            <person name="Lucas S."/>
            <person name="Copeland A."/>
            <person name="Lapidus A."/>
            <person name="Glavina del Rio T."/>
            <person name="Dalin E."/>
            <person name="Tice H."/>
            <person name="Bruce D."/>
            <person name="Barry K."/>
            <person name="Pitluck S."/>
            <person name="Lowry S."/>
            <person name="Larimer F."/>
            <person name="Land M."/>
            <person name="Hauser L."/>
            <person name="Kyrpides N."/>
            <person name="Ivanova N."/>
            <person name="McMahon K.D."/>
            <person name="Hugenholtz P."/>
        </authorList>
    </citation>
    <scope>NUCLEOTIDE SEQUENCE</scope>
    <source>
        <strain evidence="8">UW-1</strain>
    </source>
</reference>
<dbReference type="HAMAP" id="MF_00105">
    <property type="entry name" value="GreA_GreB"/>
    <property type="match status" value="1"/>
</dbReference>
<evidence type="ECO:0000256" key="5">
    <source>
        <dbReference type="SAM" id="MobiDB-lite"/>
    </source>
</evidence>
<keyword evidence="3 4" id="KW-0804">Transcription</keyword>
<feature type="region of interest" description="Disordered" evidence="5">
    <location>
        <begin position="1"/>
        <end position="30"/>
    </location>
</feature>
<dbReference type="PANTHER" id="PTHR30437">
    <property type="entry name" value="TRANSCRIPTION ELONGATION FACTOR GREA"/>
    <property type="match status" value="1"/>
</dbReference>
<feature type="domain" description="Transcription elongation factor GreA/GreB N-terminal" evidence="7">
    <location>
        <begin position="31"/>
        <end position="101"/>
    </location>
</feature>
<dbReference type="EMBL" id="CP001715">
    <property type="protein sequence ID" value="ACV35695.1"/>
    <property type="molecule type" value="Genomic_DNA"/>
</dbReference>
<dbReference type="InterPro" id="IPR022691">
    <property type="entry name" value="Tscrpt_elong_fac_GreA/B_N"/>
</dbReference>
<dbReference type="PROSITE" id="PS00830">
    <property type="entry name" value="GREAB_2"/>
    <property type="match status" value="1"/>
</dbReference>
<dbReference type="AlphaFoldDB" id="C7RR14"/>
<accession>C7RR14</accession>
<reference evidence="8" key="2">
    <citation type="submission" date="2009-09" db="EMBL/GenBank/DDBJ databases">
        <title>Complete sequence of chromosome of Candidatus Accumulibacter phosphatis clade IIA str. UW-1.</title>
        <authorList>
            <consortium name="US DOE Joint Genome Institute"/>
            <person name="Martin H.G."/>
            <person name="Ivanova N."/>
            <person name="Kunin V."/>
            <person name="Warnecke F."/>
            <person name="Barry K."/>
            <person name="He S."/>
            <person name="Salamov A."/>
            <person name="Szeto E."/>
            <person name="Dalin E."/>
            <person name="Pangilinan J.L."/>
            <person name="Lapidus A."/>
            <person name="Lowry S."/>
            <person name="Kyrpides N.C."/>
            <person name="McMahon K.D."/>
            <person name="Hugenholtz P."/>
        </authorList>
    </citation>
    <scope>NUCLEOTIDE SEQUENCE [LARGE SCALE GENOMIC DNA]</scope>
    <source>
        <strain evidence="8">UW-1</strain>
    </source>
</reference>
<evidence type="ECO:0000256" key="3">
    <source>
        <dbReference type="ARBA" id="ARBA00023163"/>
    </source>
</evidence>
<protein>
    <recommendedName>
        <fullName evidence="4">Transcription elongation factor GreB</fullName>
    </recommendedName>
    <alternativeName>
        <fullName evidence="4">Transcript cleavage factor GreB</fullName>
    </alternativeName>
</protein>
<dbReference type="eggNOG" id="COG0782">
    <property type="taxonomic scope" value="Bacteria"/>
</dbReference>
<dbReference type="InterPro" id="IPR001437">
    <property type="entry name" value="Tscrpt_elong_fac_GreA/B_C"/>
</dbReference>
<dbReference type="GO" id="GO:0006354">
    <property type="term" value="P:DNA-templated transcription elongation"/>
    <property type="evidence" value="ECO:0007669"/>
    <property type="project" value="TreeGrafter"/>
</dbReference>
<dbReference type="GO" id="GO:0003677">
    <property type="term" value="F:DNA binding"/>
    <property type="evidence" value="ECO:0007669"/>
    <property type="project" value="UniProtKB-UniRule"/>
</dbReference>
<dbReference type="Gene3D" id="1.10.287.180">
    <property type="entry name" value="Transcription elongation factor, GreA/GreB, N-terminal domain"/>
    <property type="match status" value="1"/>
</dbReference>
<organism evidence="8">
    <name type="scientific">Accumulibacter regalis</name>
    <dbReference type="NCBI Taxonomy" id="522306"/>
    <lineage>
        <taxon>Bacteria</taxon>
        <taxon>Pseudomonadati</taxon>
        <taxon>Pseudomonadota</taxon>
        <taxon>Betaproteobacteria</taxon>
        <taxon>Candidatus Accumulibacter</taxon>
    </lineage>
</organism>
<evidence type="ECO:0000259" key="7">
    <source>
        <dbReference type="Pfam" id="PF03449"/>
    </source>
</evidence>
<dbReference type="PIRSF" id="PIRSF006092">
    <property type="entry name" value="GreA_GreB"/>
    <property type="match status" value="1"/>
</dbReference>
<keyword evidence="2 4" id="KW-0238">DNA-binding</keyword>
<dbReference type="InterPro" id="IPR018151">
    <property type="entry name" value="TF_GreA/GreB_CS"/>
</dbReference>
<evidence type="ECO:0000256" key="2">
    <source>
        <dbReference type="ARBA" id="ARBA00023125"/>
    </source>
</evidence>
<keyword evidence="1 4" id="KW-0805">Transcription regulation</keyword>
<dbReference type="Gene3D" id="3.10.50.30">
    <property type="entry name" value="Transcription elongation factor, GreA/GreB, C-terminal domain"/>
    <property type="match status" value="1"/>
</dbReference>
<comment type="function">
    <text evidence="4">Necessary for efficient RNA polymerase transcription elongation past template-encoded arresting sites. The arresting sites in DNA have the property of trapping a certain fraction of elongating RNA polymerases that pass through, resulting in locked ternary complexes. Cleavage of the nascent transcript by cleavage factors such as GreA or GreB allows the resumption of elongation from the new 3'terminus. GreB releases sequences of up to 9 nucleotides in length.</text>
</comment>
<dbReference type="KEGG" id="app:CAP2UW1_2406"/>
<evidence type="ECO:0000256" key="4">
    <source>
        <dbReference type="HAMAP-Rule" id="MF_00930"/>
    </source>
</evidence>
<evidence type="ECO:0000259" key="6">
    <source>
        <dbReference type="Pfam" id="PF01272"/>
    </source>
</evidence>
<dbReference type="Pfam" id="PF03449">
    <property type="entry name" value="GreA_GreB_N"/>
    <property type="match status" value="1"/>
</dbReference>
<feature type="domain" description="Transcription elongation factor GreA/GreB C-terminal" evidence="6">
    <location>
        <begin position="110"/>
        <end position="183"/>
    </location>
</feature>
<dbReference type="SUPFAM" id="SSF54534">
    <property type="entry name" value="FKBP-like"/>
    <property type="match status" value="1"/>
</dbReference>
<keyword evidence="8" id="KW-0648">Protein biosynthesis</keyword>
<dbReference type="InterPro" id="IPR023459">
    <property type="entry name" value="Tscrpt_elong_fac_GreA/B_fam"/>
</dbReference>
<gene>
    <name evidence="4" type="primary">greB</name>
    <name evidence="8" type="ordered locus">CAP2UW1_2406</name>
</gene>
<proteinExistence type="inferred from homology"/>